<sequence length="142" mass="16712">MIQIMADCEGSDDQITESDEIVLDRLEILELDRLPSLTIFSSGNYILRFPNLKWFALNRCPQMQSFCKGDVSTPKLEKLILESLFRHEDEDEYLEEDEDENFTEWYHNADWNYFEESCKDLKMQQLIEGDINVTIRQISGSS</sequence>
<keyword evidence="2" id="KW-1185">Reference proteome</keyword>
<comment type="caution">
    <text evidence="1">The sequence shown here is derived from an EMBL/GenBank/DDBJ whole genome shotgun (WGS) entry which is preliminary data.</text>
</comment>
<gene>
    <name evidence="1" type="ORF">FNV43_RR25127</name>
</gene>
<dbReference type="AlphaFoldDB" id="A0A8K0DTL9"/>
<protein>
    <submittedName>
        <fullName evidence="1">Uncharacterized protein</fullName>
    </submittedName>
</protein>
<dbReference type="Proteomes" id="UP000796880">
    <property type="component" value="Unassembled WGS sequence"/>
</dbReference>
<dbReference type="EMBL" id="VOIH02000011">
    <property type="protein sequence ID" value="KAF3434024.1"/>
    <property type="molecule type" value="Genomic_DNA"/>
</dbReference>
<name>A0A8K0DTL9_9ROSA</name>
<organism evidence="1 2">
    <name type="scientific">Rhamnella rubrinervis</name>
    <dbReference type="NCBI Taxonomy" id="2594499"/>
    <lineage>
        <taxon>Eukaryota</taxon>
        <taxon>Viridiplantae</taxon>
        <taxon>Streptophyta</taxon>
        <taxon>Embryophyta</taxon>
        <taxon>Tracheophyta</taxon>
        <taxon>Spermatophyta</taxon>
        <taxon>Magnoliopsida</taxon>
        <taxon>eudicotyledons</taxon>
        <taxon>Gunneridae</taxon>
        <taxon>Pentapetalae</taxon>
        <taxon>rosids</taxon>
        <taxon>fabids</taxon>
        <taxon>Rosales</taxon>
        <taxon>Rhamnaceae</taxon>
        <taxon>rhamnoid group</taxon>
        <taxon>Rhamneae</taxon>
        <taxon>Rhamnella</taxon>
    </lineage>
</organism>
<evidence type="ECO:0000313" key="1">
    <source>
        <dbReference type="EMBL" id="KAF3434024.1"/>
    </source>
</evidence>
<accession>A0A8K0DTL9</accession>
<proteinExistence type="predicted"/>
<reference evidence="1" key="1">
    <citation type="submission" date="2020-03" db="EMBL/GenBank/DDBJ databases">
        <title>A high-quality chromosome-level genome assembly of a woody plant with both climbing and erect habits, Rhamnella rubrinervis.</title>
        <authorList>
            <person name="Lu Z."/>
            <person name="Yang Y."/>
            <person name="Zhu X."/>
            <person name="Sun Y."/>
        </authorList>
    </citation>
    <scope>NUCLEOTIDE SEQUENCE</scope>
    <source>
        <strain evidence="1">BYM</strain>
        <tissue evidence="1">Leaf</tissue>
    </source>
</reference>
<evidence type="ECO:0000313" key="2">
    <source>
        <dbReference type="Proteomes" id="UP000796880"/>
    </source>
</evidence>
<dbReference type="OrthoDB" id="1752144at2759"/>